<comment type="similarity">
    <text evidence="2">Belongs to the transglycosylase Slt family.</text>
</comment>
<dbReference type="Proteomes" id="UP000435357">
    <property type="component" value="Unassembled WGS sequence"/>
</dbReference>
<proteinExistence type="inferred from homology"/>
<dbReference type="CDD" id="cd13403">
    <property type="entry name" value="MLTF-like"/>
    <property type="match status" value="1"/>
</dbReference>
<dbReference type="SUPFAM" id="SSF53850">
    <property type="entry name" value="Periplasmic binding protein-like II"/>
    <property type="match status" value="1"/>
</dbReference>
<comment type="caution">
    <text evidence="7">The sequence shown here is derived from an EMBL/GenBank/DDBJ whole genome shotgun (WGS) entry which is preliminary data.</text>
</comment>
<evidence type="ECO:0000313" key="8">
    <source>
        <dbReference type="Proteomes" id="UP000435357"/>
    </source>
</evidence>
<keyword evidence="3 5" id="KW-0732">Signal</keyword>
<dbReference type="Pfam" id="PF00497">
    <property type="entry name" value="SBP_bac_3"/>
    <property type="match status" value="1"/>
</dbReference>
<feature type="signal peptide" evidence="5">
    <location>
        <begin position="1"/>
        <end position="31"/>
    </location>
</feature>
<dbReference type="GO" id="GO:0009279">
    <property type="term" value="C:cell outer membrane"/>
    <property type="evidence" value="ECO:0007669"/>
    <property type="project" value="UniProtKB-SubCell"/>
</dbReference>
<dbReference type="EMBL" id="WACR01000005">
    <property type="protein sequence ID" value="KAB1064336.1"/>
    <property type="molecule type" value="Genomic_DNA"/>
</dbReference>
<dbReference type="Gene3D" id="1.10.530.10">
    <property type="match status" value="1"/>
</dbReference>
<dbReference type="PANTHER" id="PTHR35936">
    <property type="entry name" value="MEMBRANE-BOUND LYTIC MUREIN TRANSGLYCOSYLASE F"/>
    <property type="match status" value="1"/>
</dbReference>
<dbReference type="InterPro" id="IPR000189">
    <property type="entry name" value="Transglyc_AS"/>
</dbReference>
<evidence type="ECO:0000256" key="2">
    <source>
        <dbReference type="ARBA" id="ARBA00007734"/>
    </source>
</evidence>
<evidence type="ECO:0000313" key="7">
    <source>
        <dbReference type="EMBL" id="KAB1064336.1"/>
    </source>
</evidence>
<organism evidence="7 8">
    <name type="scientific">Salibacter halophilus</name>
    <dbReference type="NCBI Taxonomy" id="1803916"/>
    <lineage>
        <taxon>Bacteria</taxon>
        <taxon>Pseudomonadati</taxon>
        <taxon>Bacteroidota</taxon>
        <taxon>Flavobacteriia</taxon>
        <taxon>Flavobacteriales</taxon>
        <taxon>Salibacteraceae</taxon>
        <taxon>Salibacter</taxon>
    </lineage>
</organism>
<keyword evidence="8" id="KW-1185">Reference proteome</keyword>
<reference evidence="7 8" key="1">
    <citation type="submission" date="2019-09" db="EMBL/GenBank/DDBJ databases">
        <title>Genomes of Cryomorphaceae.</title>
        <authorList>
            <person name="Bowman J.P."/>
        </authorList>
    </citation>
    <scope>NUCLEOTIDE SEQUENCE [LARGE SCALE GENOMIC DNA]</scope>
    <source>
        <strain evidence="7 8">KCTC 52047</strain>
    </source>
</reference>
<feature type="domain" description="Solute-binding protein family 3/N-terminal" evidence="6">
    <location>
        <begin position="63"/>
        <end position="300"/>
    </location>
</feature>
<evidence type="ECO:0000256" key="5">
    <source>
        <dbReference type="SAM" id="SignalP"/>
    </source>
</evidence>
<dbReference type="PANTHER" id="PTHR35936:SF19">
    <property type="entry name" value="AMINO-ACID-BINDING PROTEIN YXEM-RELATED"/>
    <property type="match status" value="1"/>
</dbReference>
<name>A0A6N6MAQ6_9FLAO</name>
<dbReference type="CDD" id="cd01009">
    <property type="entry name" value="PBP2_YfhD_N"/>
    <property type="match status" value="1"/>
</dbReference>
<dbReference type="Gene3D" id="3.40.190.10">
    <property type="entry name" value="Periplasmic binding protein-like II"/>
    <property type="match status" value="2"/>
</dbReference>
<dbReference type="InterPro" id="IPR001638">
    <property type="entry name" value="Solute-binding_3/MltF_N"/>
</dbReference>
<dbReference type="AlphaFoldDB" id="A0A6N6MAQ6"/>
<keyword evidence="4" id="KW-0998">Cell outer membrane</keyword>
<comment type="subcellular location">
    <subcellularLocation>
        <location evidence="1">Cell outer membrane</location>
        <topology evidence="1">Peripheral membrane protein</topology>
    </subcellularLocation>
</comment>
<dbReference type="GO" id="GO:0000270">
    <property type="term" value="P:peptidoglycan metabolic process"/>
    <property type="evidence" value="ECO:0007669"/>
    <property type="project" value="InterPro"/>
</dbReference>
<gene>
    <name evidence="7" type="ORF">F3059_06440</name>
</gene>
<evidence type="ECO:0000259" key="6">
    <source>
        <dbReference type="SMART" id="SM00062"/>
    </source>
</evidence>
<dbReference type="RefSeq" id="WP_151167389.1">
    <property type="nucleotide sequence ID" value="NZ_WACR01000005.1"/>
</dbReference>
<feature type="chain" id="PRO_5026654300" evidence="5">
    <location>
        <begin position="32"/>
        <end position="496"/>
    </location>
</feature>
<dbReference type="InterPro" id="IPR008258">
    <property type="entry name" value="Transglycosylase_SLT_dom_1"/>
</dbReference>
<evidence type="ECO:0000256" key="3">
    <source>
        <dbReference type="ARBA" id="ARBA00022729"/>
    </source>
</evidence>
<sequence length="496" mass="56971">MESFTSNSRNFWSFLLNRKAVWIALFVFAFAGCNDDAAEEEQEAKVQDQEQSDVLKDILEKDKLIALTDNSATSYFIYRGQPMGYEYELLDLFAKYLDVDLEIKVVDNIDALLDSLETGKGHIAAANLTVTSSRKNRFLFSEPHLRTKQVLVQKMPDNFRRLTRNQVERDLIRDPVELANETVYVRTGTSFYDRLVNLSDEIGDTIHVGELAGVVEADSILSMVSSGQIKYSIEDENVARFFQPFYPNVDIQTSISFSQNIAWALPKNGNNLLDTVNKWITAEQSTSDYAYIYNKYFKWSKKSRQAESNYSLKGGGMISPYDNMIKQYANKIDWDWPLLASVVKQESNFDPNIKSWAGAVGLMQVLPATAIQYGVDSHQLALPEPNIFAGTQYMDWIENYWSRELDDTTDVLKFTLASYNVGLGHVKDARRLAKKYDKDPDKWDNNVASMLLKKSNPEYYQDEVVLHGYCRGVEPYNYVKSIYSHYDHYSNFMEEK</sequence>
<accession>A0A6N6MAQ6</accession>
<dbReference type="SMART" id="SM00062">
    <property type="entry name" value="PBPb"/>
    <property type="match status" value="1"/>
</dbReference>
<dbReference type="SUPFAM" id="SSF53955">
    <property type="entry name" value="Lysozyme-like"/>
    <property type="match status" value="1"/>
</dbReference>
<evidence type="ECO:0000256" key="1">
    <source>
        <dbReference type="ARBA" id="ARBA00004339"/>
    </source>
</evidence>
<keyword evidence="4" id="KW-0472">Membrane</keyword>
<dbReference type="OrthoDB" id="9815002at2"/>
<dbReference type="PROSITE" id="PS00922">
    <property type="entry name" value="TRANSGLYCOSYLASE"/>
    <property type="match status" value="1"/>
</dbReference>
<dbReference type="InterPro" id="IPR023346">
    <property type="entry name" value="Lysozyme-like_dom_sf"/>
</dbReference>
<evidence type="ECO:0000256" key="4">
    <source>
        <dbReference type="ARBA" id="ARBA00023237"/>
    </source>
</evidence>
<protein>
    <submittedName>
        <fullName evidence="7">Transporter substrate-binding domain-containing protein</fullName>
    </submittedName>
</protein>
<dbReference type="Pfam" id="PF01464">
    <property type="entry name" value="SLT"/>
    <property type="match status" value="1"/>
</dbReference>
<dbReference type="GO" id="GO:0008933">
    <property type="term" value="F:peptidoglycan lytic transglycosylase activity"/>
    <property type="evidence" value="ECO:0007669"/>
    <property type="project" value="InterPro"/>
</dbReference>